<sequence>MEAGKKERIPMHSHATMCSYGSTKAVSTGMVLFVLDALDQENAILRDSKFHRLHKPVYGVQERKGMESITFRVGGGRGKEQQENCGGFQVPLNYPRYSRTEYETMAESQLDLLLTEYGLPMVGNVEQKRKFAMGAFLWPR</sequence>
<proteinExistence type="predicted"/>
<dbReference type="Proteomes" id="UP000326939">
    <property type="component" value="Chromosome 12"/>
</dbReference>
<dbReference type="InterPro" id="IPR056139">
    <property type="entry name" value="DUF7722"/>
</dbReference>
<evidence type="ECO:0000313" key="2">
    <source>
        <dbReference type="EMBL" id="KAB5531667.1"/>
    </source>
</evidence>
<keyword evidence="3" id="KW-1185">Reference proteome</keyword>
<evidence type="ECO:0000259" key="1">
    <source>
        <dbReference type="Pfam" id="PF24847"/>
    </source>
</evidence>
<organism evidence="2 3">
    <name type="scientific">Salix brachista</name>
    <dbReference type="NCBI Taxonomy" id="2182728"/>
    <lineage>
        <taxon>Eukaryota</taxon>
        <taxon>Viridiplantae</taxon>
        <taxon>Streptophyta</taxon>
        <taxon>Embryophyta</taxon>
        <taxon>Tracheophyta</taxon>
        <taxon>Spermatophyta</taxon>
        <taxon>Magnoliopsida</taxon>
        <taxon>eudicotyledons</taxon>
        <taxon>Gunneridae</taxon>
        <taxon>Pentapetalae</taxon>
        <taxon>rosids</taxon>
        <taxon>fabids</taxon>
        <taxon>Malpighiales</taxon>
        <taxon>Salicaceae</taxon>
        <taxon>Saliceae</taxon>
        <taxon>Salix</taxon>
    </lineage>
</organism>
<comment type="caution">
    <text evidence="2">The sequence shown here is derived from an EMBL/GenBank/DDBJ whole genome shotgun (WGS) entry which is preliminary data.</text>
</comment>
<accession>A0A5N5KMW0</accession>
<dbReference type="EMBL" id="VDCV01000012">
    <property type="protein sequence ID" value="KAB5531667.1"/>
    <property type="molecule type" value="Genomic_DNA"/>
</dbReference>
<dbReference type="AlphaFoldDB" id="A0A5N5KMW0"/>
<reference evidence="3" key="1">
    <citation type="journal article" date="2019" name="Gigascience">
        <title>De novo genome assembly of the endangered Acer yangbiense, a plant species with extremely small populations endemic to Yunnan Province, China.</title>
        <authorList>
            <person name="Yang J."/>
            <person name="Wariss H.M."/>
            <person name="Tao L."/>
            <person name="Zhang R."/>
            <person name="Yun Q."/>
            <person name="Hollingsworth P."/>
            <person name="Dao Z."/>
            <person name="Luo G."/>
            <person name="Guo H."/>
            <person name="Ma Y."/>
            <person name="Sun W."/>
        </authorList>
    </citation>
    <scope>NUCLEOTIDE SEQUENCE [LARGE SCALE GENOMIC DNA]</scope>
    <source>
        <strain evidence="3">cv. br00</strain>
    </source>
</reference>
<protein>
    <recommendedName>
        <fullName evidence="1">DUF7722 domain-containing protein</fullName>
    </recommendedName>
</protein>
<dbReference type="Pfam" id="PF24847">
    <property type="entry name" value="DUF7722"/>
    <property type="match status" value="1"/>
</dbReference>
<name>A0A5N5KMW0_9ROSI</name>
<gene>
    <name evidence="2" type="ORF">DKX38_018337</name>
</gene>
<feature type="domain" description="DUF7722" evidence="1">
    <location>
        <begin position="94"/>
        <end position="139"/>
    </location>
</feature>
<dbReference type="PANTHER" id="PTHR33513:SF4">
    <property type="entry name" value="GB|AAF04428.1"/>
    <property type="match status" value="1"/>
</dbReference>
<dbReference type="PANTHER" id="PTHR33513">
    <property type="entry name" value="OS06G0523300 PROTEIN"/>
    <property type="match status" value="1"/>
</dbReference>
<evidence type="ECO:0000313" key="3">
    <source>
        <dbReference type="Proteomes" id="UP000326939"/>
    </source>
</evidence>